<dbReference type="InterPro" id="IPR003395">
    <property type="entry name" value="RecF/RecN/SMC_N"/>
</dbReference>
<evidence type="ECO:0000256" key="7">
    <source>
        <dbReference type="ARBA" id="ARBA00022840"/>
    </source>
</evidence>
<keyword evidence="14" id="KW-1185">Reference proteome</keyword>
<dbReference type="FunFam" id="3.40.50.300:FF:001301">
    <property type="entry name" value="Structural maintenance of chromosomes 5"/>
    <property type="match status" value="1"/>
</dbReference>
<reference evidence="13 14" key="1">
    <citation type="submission" date="2014-04" db="EMBL/GenBank/DDBJ databases">
        <authorList>
            <consortium name="DOE Joint Genome Institute"/>
            <person name="Kuo A."/>
            <person name="Martino E."/>
            <person name="Perotto S."/>
            <person name="Kohler A."/>
            <person name="Nagy L.G."/>
            <person name="Floudas D."/>
            <person name="Copeland A."/>
            <person name="Barry K.W."/>
            <person name="Cichocki N."/>
            <person name="Veneault-Fourrey C."/>
            <person name="LaButti K."/>
            <person name="Lindquist E.A."/>
            <person name="Lipzen A."/>
            <person name="Lundell T."/>
            <person name="Morin E."/>
            <person name="Murat C."/>
            <person name="Sun H."/>
            <person name="Tunlid A."/>
            <person name="Henrissat B."/>
            <person name="Grigoriev I.V."/>
            <person name="Hibbett D.S."/>
            <person name="Martin F."/>
            <person name="Nordberg H.P."/>
            <person name="Cantor M.N."/>
            <person name="Hua S.X."/>
        </authorList>
    </citation>
    <scope>NUCLEOTIDE SEQUENCE [LARGE SCALE GENOMIC DNA]</scope>
    <source>
        <strain evidence="13 14">Zn</strain>
    </source>
</reference>
<dbReference type="Pfam" id="PF02463">
    <property type="entry name" value="SMC_N"/>
    <property type="match status" value="1"/>
</dbReference>
<dbReference type="GO" id="GO:0016887">
    <property type="term" value="F:ATP hydrolysis activity"/>
    <property type="evidence" value="ECO:0007669"/>
    <property type="project" value="InterPro"/>
</dbReference>
<evidence type="ECO:0000256" key="2">
    <source>
        <dbReference type="ARBA" id="ARBA00004286"/>
    </source>
</evidence>
<evidence type="ECO:0000256" key="11">
    <source>
        <dbReference type="SAM" id="MobiDB-lite"/>
    </source>
</evidence>
<dbReference type="GO" id="GO:0030915">
    <property type="term" value="C:Smc5-Smc6 complex"/>
    <property type="evidence" value="ECO:0007669"/>
    <property type="project" value="UniProtKB-ARBA"/>
</dbReference>
<dbReference type="Proteomes" id="UP000054321">
    <property type="component" value="Unassembled WGS sequence"/>
</dbReference>
<name>A0A0C3DHP3_OIDMZ</name>
<evidence type="ECO:0000256" key="10">
    <source>
        <dbReference type="SAM" id="Coils"/>
    </source>
</evidence>
<evidence type="ECO:0000256" key="1">
    <source>
        <dbReference type="ARBA" id="ARBA00004123"/>
    </source>
</evidence>
<dbReference type="HOGENOM" id="CLU_004969_2_0_1"/>
<evidence type="ECO:0000256" key="5">
    <source>
        <dbReference type="ARBA" id="ARBA00022454"/>
    </source>
</evidence>
<dbReference type="GO" id="GO:0003697">
    <property type="term" value="F:single-stranded DNA binding"/>
    <property type="evidence" value="ECO:0007669"/>
    <property type="project" value="TreeGrafter"/>
</dbReference>
<feature type="coiled-coil region" evidence="10">
    <location>
        <begin position="379"/>
        <end position="416"/>
    </location>
</feature>
<keyword evidence="6" id="KW-0547">Nucleotide-binding</keyword>
<dbReference type="Gene3D" id="3.40.50.300">
    <property type="entry name" value="P-loop containing nucleotide triphosphate hydrolases"/>
    <property type="match status" value="2"/>
</dbReference>
<protein>
    <recommendedName>
        <fullName evidence="4">Structural maintenance of chromosomes protein 5</fullName>
    </recommendedName>
</protein>
<feature type="coiled-coil region" evidence="10">
    <location>
        <begin position="307"/>
        <end position="341"/>
    </location>
</feature>
<reference evidence="14" key="2">
    <citation type="submission" date="2015-01" db="EMBL/GenBank/DDBJ databases">
        <title>Evolutionary Origins and Diversification of the Mycorrhizal Mutualists.</title>
        <authorList>
            <consortium name="DOE Joint Genome Institute"/>
            <consortium name="Mycorrhizal Genomics Consortium"/>
            <person name="Kohler A."/>
            <person name="Kuo A."/>
            <person name="Nagy L.G."/>
            <person name="Floudas D."/>
            <person name="Copeland A."/>
            <person name="Barry K.W."/>
            <person name="Cichocki N."/>
            <person name="Veneault-Fourrey C."/>
            <person name="LaButti K."/>
            <person name="Lindquist E.A."/>
            <person name="Lipzen A."/>
            <person name="Lundell T."/>
            <person name="Morin E."/>
            <person name="Murat C."/>
            <person name="Riley R."/>
            <person name="Ohm R."/>
            <person name="Sun H."/>
            <person name="Tunlid A."/>
            <person name="Henrissat B."/>
            <person name="Grigoriev I.V."/>
            <person name="Hibbett D.S."/>
            <person name="Martin F."/>
        </authorList>
    </citation>
    <scope>NUCLEOTIDE SEQUENCE [LARGE SCALE GENOMIC DNA]</scope>
    <source>
        <strain evidence="14">Zn</strain>
    </source>
</reference>
<feature type="domain" description="RecF/RecN/SMC N-terminal" evidence="12">
    <location>
        <begin position="26"/>
        <end position="1023"/>
    </location>
</feature>
<comment type="similarity">
    <text evidence="3">Belongs to the SMC family. SMC5 subfamily.</text>
</comment>
<dbReference type="PANTHER" id="PTHR45916">
    <property type="entry name" value="STRUCTURAL MAINTENANCE OF CHROMOSOMES PROTEIN 5"/>
    <property type="match status" value="1"/>
</dbReference>
<dbReference type="AlphaFoldDB" id="A0A0C3DHP3"/>
<dbReference type="GO" id="GO:0005524">
    <property type="term" value="F:ATP binding"/>
    <property type="evidence" value="ECO:0007669"/>
    <property type="project" value="UniProtKB-KW"/>
</dbReference>
<evidence type="ECO:0000256" key="3">
    <source>
        <dbReference type="ARBA" id="ARBA00010171"/>
    </source>
</evidence>
<dbReference type="GO" id="GO:0000724">
    <property type="term" value="P:double-strand break repair via homologous recombination"/>
    <property type="evidence" value="ECO:0007669"/>
    <property type="project" value="TreeGrafter"/>
</dbReference>
<dbReference type="GO" id="GO:0005634">
    <property type="term" value="C:nucleus"/>
    <property type="evidence" value="ECO:0007669"/>
    <property type="project" value="UniProtKB-SubCell"/>
</dbReference>
<dbReference type="SUPFAM" id="SSF52540">
    <property type="entry name" value="P-loop containing nucleoside triphosphate hydrolases"/>
    <property type="match status" value="1"/>
</dbReference>
<dbReference type="InterPro" id="IPR027417">
    <property type="entry name" value="P-loop_NTPase"/>
</dbReference>
<keyword evidence="7" id="KW-0067">ATP-binding</keyword>
<feature type="coiled-coil region" evidence="10">
    <location>
        <begin position="184"/>
        <end position="278"/>
    </location>
</feature>
<comment type="subcellular location">
    <subcellularLocation>
        <location evidence="2">Chromosome</location>
    </subcellularLocation>
    <subcellularLocation>
        <location evidence="1">Nucleus</location>
    </subcellularLocation>
</comment>
<keyword evidence="9" id="KW-0539">Nucleus</keyword>
<evidence type="ECO:0000256" key="9">
    <source>
        <dbReference type="ARBA" id="ARBA00023242"/>
    </source>
</evidence>
<evidence type="ECO:0000313" key="13">
    <source>
        <dbReference type="EMBL" id="KIN01513.1"/>
    </source>
</evidence>
<evidence type="ECO:0000256" key="6">
    <source>
        <dbReference type="ARBA" id="ARBA00022741"/>
    </source>
</evidence>
<feature type="region of interest" description="Disordered" evidence="11">
    <location>
        <begin position="1"/>
        <end position="22"/>
    </location>
</feature>
<dbReference type="PANTHER" id="PTHR45916:SF1">
    <property type="entry name" value="STRUCTURAL MAINTENANCE OF CHROMOSOMES PROTEIN 5"/>
    <property type="match status" value="1"/>
</dbReference>
<evidence type="ECO:0000259" key="12">
    <source>
        <dbReference type="Pfam" id="PF02463"/>
    </source>
</evidence>
<accession>A0A0C3DHP3</accession>
<gene>
    <name evidence="13" type="ORF">OIDMADRAFT_104060</name>
</gene>
<feature type="coiled-coil region" evidence="10">
    <location>
        <begin position="837"/>
        <end position="899"/>
    </location>
</feature>
<evidence type="ECO:0000313" key="14">
    <source>
        <dbReference type="Proteomes" id="UP000054321"/>
    </source>
</evidence>
<keyword evidence="5" id="KW-0158">Chromosome</keyword>
<evidence type="ECO:0000256" key="8">
    <source>
        <dbReference type="ARBA" id="ARBA00023054"/>
    </source>
</evidence>
<organism evidence="13 14">
    <name type="scientific">Oidiodendron maius (strain Zn)</name>
    <dbReference type="NCBI Taxonomy" id="913774"/>
    <lineage>
        <taxon>Eukaryota</taxon>
        <taxon>Fungi</taxon>
        <taxon>Dikarya</taxon>
        <taxon>Ascomycota</taxon>
        <taxon>Pezizomycotina</taxon>
        <taxon>Leotiomycetes</taxon>
        <taxon>Leotiomycetes incertae sedis</taxon>
        <taxon>Myxotrichaceae</taxon>
        <taxon>Oidiodendron</taxon>
    </lineage>
</organism>
<proteinExistence type="inferred from homology"/>
<dbReference type="OrthoDB" id="10254973at2759"/>
<dbReference type="FunCoup" id="A0A0C3DHP3">
    <property type="interactions" value="1029"/>
</dbReference>
<sequence length="1070" mass="123403">MSSHRRRRSEIEDDEDSDGEFQPGSIVRVKLTDFVTYESAEFLPGPNLNMVIGPNGTGKSSLVCAICLGLGWGPQHLGRATQIGEFIKHGLDEAYIEIELQRRNNESHNHVVRVRIIREGNNREWWLNGKRTSLKAVQALTRSLSIQIDNLCQFLPQDKVSEFAALSPVELLQQTQRAAAPEQMLEWHEELKKLRKEQKLLEEQSARDKEHLETQETRQDNLRAEVQRLEERNQIQDKVAMLKKTVPFVEYRAARQEYMENKKKKAEAQARLAELKAQIDPTLQSVNHKRKYSDRVSAVVSERKKNVRAVERAAESLLMDIEKLDESIRDIEQKADAERHSEESRRKDVLKIQRKIKDIQNRMQEEPIEFHSIEWNEKISAKQREARGYETELGELQVQEKELREQGKKNRELSEKANQELAALDTQQGQQLSKVESMSKDTAKAWKWIQENQGIFEQEVYGPPLISCSIKDPRYTAAIESLMSRSEILAITAQTKGDLKKLNDQLYGTMRLGDITIRGVTENLAEHGPPPLSASQLQQFGLDGWALDYIDGPEPVLSMLCGSRAINKSAVSLGDIPEEQHNRLLQTQCRCWVVGGHCYRTNVRAEYGSQAASTTTKSVNTPRFWTNQPIDSSAKREIQERLNLLSQNFEALKEQIMPVRTKVNELKAMREAVLEEVKSLKDEKGRLQQLHGQQMEYPRMLEREEKALEDKQKEGDVLRGRFRNLQIQTDHAVLRKAGKALDHKKKVELIRQCHEELLDAEVRLIEAKSDVEALEERNKEIVQMLEGEEQQVREVEQKSKAARDTAAKALKVCQAISAKATPEETEHFQQVPEAMNMEELELEIAAEEAKLDFIHANNPNAIRDFEKRQEDIDKLKEKLTEAADKLERYSRQITKVRSKWEPELDKLVEEISDAFSYNFEQIGCAGQVSIHKDEDFDQWAIQIKVKFRENESLQILDQHRQSGGERSVSTIFYLMSLQSLARAPFRVVDEINQGMDPRNERMVHERMVEIACREHTSQYFLITPKLLTGLRYDRRMKLLCIQSGEYMPEDYKKTDVKSIIAIRRAIVAAR</sequence>
<feature type="coiled-coil region" evidence="10">
    <location>
        <begin position="757"/>
        <end position="805"/>
    </location>
</feature>
<dbReference type="EMBL" id="KN832876">
    <property type="protein sequence ID" value="KIN01513.1"/>
    <property type="molecule type" value="Genomic_DNA"/>
</dbReference>
<feature type="coiled-coil region" evidence="10">
    <location>
        <begin position="635"/>
        <end position="721"/>
    </location>
</feature>
<dbReference type="STRING" id="913774.A0A0C3DHP3"/>
<keyword evidence="8 10" id="KW-0175">Coiled coil</keyword>
<evidence type="ECO:0000256" key="4">
    <source>
        <dbReference type="ARBA" id="ARBA00018687"/>
    </source>
</evidence>
<dbReference type="InParanoid" id="A0A0C3DHP3"/>